<name>A0ABW7MTN8_9FLAO</name>
<gene>
    <name evidence="2" type="ORF">V8G56_10005</name>
</gene>
<comment type="caution">
    <text evidence="2">The sequence shown here is derived from an EMBL/GenBank/DDBJ whole genome shotgun (WGS) entry which is preliminary data.</text>
</comment>
<organism evidence="2 3">
    <name type="scientific">Gaetbulibacter aquiaggeris</name>
    <dbReference type="NCBI Taxonomy" id="1735373"/>
    <lineage>
        <taxon>Bacteria</taxon>
        <taxon>Pseudomonadati</taxon>
        <taxon>Bacteroidota</taxon>
        <taxon>Flavobacteriia</taxon>
        <taxon>Flavobacteriales</taxon>
        <taxon>Flavobacteriaceae</taxon>
        <taxon>Gaetbulibacter</taxon>
    </lineage>
</organism>
<feature type="coiled-coil region" evidence="1">
    <location>
        <begin position="63"/>
        <end position="116"/>
    </location>
</feature>
<evidence type="ECO:0000256" key="1">
    <source>
        <dbReference type="SAM" id="Coils"/>
    </source>
</evidence>
<accession>A0ABW7MTN8</accession>
<evidence type="ECO:0000313" key="3">
    <source>
        <dbReference type="Proteomes" id="UP001610104"/>
    </source>
</evidence>
<dbReference type="RefSeq" id="WP_331630233.1">
    <property type="nucleotide sequence ID" value="NZ_JBAWKC010000003.1"/>
</dbReference>
<sequence>MKTKTILELLTLSSSIYFLARDTHFLDKINELSEKGKENINRVMSETELDENGNEIEFVDKIILKTNELKEELYDKIEELVAQFYKKINVAHLDEIKALNERVDTLEKMVALLEARLNKLEA</sequence>
<reference evidence="2 3" key="1">
    <citation type="submission" date="2024-02" db="EMBL/GenBank/DDBJ databases">
        <title>A Gaetbulibacter species isolated from tidal flats and genomic insights of their niches.</title>
        <authorList>
            <person name="Ye Y."/>
        </authorList>
    </citation>
    <scope>NUCLEOTIDE SEQUENCE [LARGE SCALE GENOMIC DNA]</scope>
    <source>
        <strain evidence="2 3">KEM-8</strain>
    </source>
</reference>
<evidence type="ECO:0000313" key="2">
    <source>
        <dbReference type="EMBL" id="MFH6769067.1"/>
    </source>
</evidence>
<proteinExistence type="predicted"/>
<keyword evidence="3" id="KW-1185">Reference proteome</keyword>
<keyword evidence="1" id="KW-0175">Coiled coil</keyword>
<dbReference type="Proteomes" id="UP001610104">
    <property type="component" value="Unassembled WGS sequence"/>
</dbReference>
<protein>
    <submittedName>
        <fullName evidence="2">Uncharacterized protein</fullName>
    </submittedName>
</protein>
<dbReference type="EMBL" id="JBAWKC010000003">
    <property type="protein sequence ID" value="MFH6769067.1"/>
    <property type="molecule type" value="Genomic_DNA"/>
</dbReference>